<organism evidence="2">
    <name type="scientific">marine sediment metagenome</name>
    <dbReference type="NCBI Taxonomy" id="412755"/>
    <lineage>
        <taxon>unclassified sequences</taxon>
        <taxon>metagenomes</taxon>
        <taxon>ecological metagenomes</taxon>
    </lineage>
</organism>
<proteinExistence type="predicted"/>
<comment type="caution">
    <text evidence="2">The sequence shown here is derived from an EMBL/GenBank/DDBJ whole genome shotgun (WGS) entry which is preliminary data.</text>
</comment>
<dbReference type="EMBL" id="BARU01000412">
    <property type="protein sequence ID" value="GAH20385.1"/>
    <property type="molecule type" value="Genomic_DNA"/>
</dbReference>
<feature type="domain" description="ARG and Rhodanese-Phosphatase-superfamily-associated" evidence="1">
    <location>
        <begin position="12"/>
        <end position="178"/>
    </location>
</feature>
<accession>X1EJ46</accession>
<feature type="non-terminal residue" evidence="2">
    <location>
        <position position="178"/>
    </location>
</feature>
<dbReference type="AlphaFoldDB" id="X1EJ46"/>
<dbReference type="InterPro" id="IPR046699">
    <property type="entry name" value="ARPP-1"/>
</dbReference>
<gene>
    <name evidence="2" type="ORF">S03H2_01417</name>
</gene>
<reference evidence="2" key="1">
    <citation type="journal article" date="2014" name="Front. Microbiol.">
        <title>High frequency of phylogenetically diverse reductive dehalogenase-homologous genes in deep subseafloor sedimentary metagenomes.</title>
        <authorList>
            <person name="Kawai M."/>
            <person name="Futagami T."/>
            <person name="Toyoda A."/>
            <person name="Takaki Y."/>
            <person name="Nishi S."/>
            <person name="Hori S."/>
            <person name="Arai W."/>
            <person name="Tsubouchi T."/>
            <person name="Morono Y."/>
            <person name="Uchiyama I."/>
            <person name="Ito T."/>
            <person name="Fujiyama A."/>
            <person name="Inagaki F."/>
            <person name="Takami H."/>
        </authorList>
    </citation>
    <scope>NUCLEOTIDE SEQUENCE</scope>
    <source>
        <strain evidence="2">Expedition CK06-06</strain>
    </source>
</reference>
<protein>
    <recommendedName>
        <fullName evidence="1">ARG and Rhodanese-Phosphatase-superfamily-associated domain-containing protein</fullName>
    </recommendedName>
</protein>
<sequence>MDILITDFISGVDFGEVQSFKNLQIIPLFRKGEGGPVYLTLKEALEKRLLVVKEVSAEASVPELKVINNADVSVLLLDGEELAGAKQNRVLNTSILVKKKSELTIPVSCTEQGRWSYQSDEFSNPENILSHRIRAQKVASVSNSLKQSGNYKSDQGAIWDEIQELSASAEIHSPTGAM</sequence>
<evidence type="ECO:0000313" key="2">
    <source>
        <dbReference type="EMBL" id="GAH20385.1"/>
    </source>
</evidence>
<name>X1EJ46_9ZZZZ</name>
<dbReference type="Pfam" id="PF20208">
    <property type="entry name" value="ARPP-1"/>
    <property type="match status" value="1"/>
</dbReference>
<evidence type="ECO:0000259" key="1">
    <source>
        <dbReference type="Pfam" id="PF20208"/>
    </source>
</evidence>